<dbReference type="RefSeq" id="WP_250341776.1">
    <property type="nucleotide sequence ID" value="NZ_CP097885.1"/>
</dbReference>
<evidence type="ECO:0000256" key="1">
    <source>
        <dbReference type="ARBA" id="ARBA00000085"/>
    </source>
</evidence>
<accession>A0ABY4TLB9</accession>
<evidence type="ECO:0000256" key="3">
    <source>
        <dbReference type="ARBA" id="ARBA00012438"/>
    </source>
</evidence>
<evidence type="ECO:0000256" key="2">
    <source>
        <dbReference type="ARBA" id="ARBA00004370"/>
    </source>
</evidence>
<dbReference type="InterPro" id="IPR003661">
    <property type="entry name" value="HisK_dim/P_dom"/>
</dbReference>
<keyword evidence="4" id="KW-0597">Phosphoprotein</keyword>
<dbReference type="PANTHER" id="PTHR45436:SF5">
    <property type="entry name" value="SENSOR HISTIDINE KINASE TRCS"/>
    <property type="match status" value="1"/>
</dbReference>
<evidence type="ECO:0000313" key="14">
    <source>
        <dbReference type="Proteomes" id="UP001056218"/>
    </source>
</evidence>
<dbReference type="SMART" id="SM00388">
    <property type="entry name" value="HisKA"/>
    <property type="match status" value="1"/>
</dbReference>
<dbReference type="InterPro" id="IPR005467">
    <property type="entry name" value="His_kinase_dom"/>
</dbReference>
<dbReference type="InterPro" id="IPR003594">
    <property type="entry name" value="HATPase_dom"/>
</dbReference>
<evidence type="ECO:0000256" key="6">
    <source>
        <dbReference type="ARBA" id="ARBA00022692"/>
    </source>
</evidence>
<evidence type="ECO:0000256" key="11">
    <source>
        <dbReference type="SAM" id="Phobius"/>
    </source>
</evidence>
<dbReference type="EMBL" id="CP097885">
    <property type="protein sequence ID" value="URN40975.1"/>
    <property type="molecule type" value="Genomic_DNA"/>
</dbReference>
<dbReference type="Pfam" id="PF00512">
    <property type="entry name" value="HisKA"/>
    <property type="match status" value="1"/>
</dbReference>
<feature type="domain" description="Histidine kinase" evidence="12">
    <location>
        <begin position="163"/>
        <end position="380"/>
    </location>
</feature>
<feature type="transmembrane region" description="Helical" evidence="11">
    <location>
        <begin position="79"/>
        <end position="98"/>
    </location>
</feature>
<evidence type="ECO:0000256" key="4">
    <source>
        <dbReference type="ARBA" id="ARBA00022553"/>
    </source>
</evidence>
<keyword evidence="9" id="KW-0902">Two-component regulatory system</keyword>
<dbReference type="Gene3D" id="6.10.340.10">
    <property type="match status" value="1"/>
</dbReference>
<dbReference type="Gene3D" id="1.10.287.130">
    <property type="match status" value="1"/>
</dbReference>
<dbReference type="InterPro" id="IPR050428">
    <property type="entry name" value="TCS_sensor_his_kinase"/>
</dbReference>
<comment type="subcellular location">
    <subcellularLocation>
        <location evidence="2">Membrane</location>
    </subcellularLocation>
</comment>
<keyword evidence="7 13" id="KW-0418">Kinase</keyword>
<evidence type="ECO:0000259" key="12">
    <source>
        <dbReference type="PROSITE" id="PS50109"/>
    </source>
</evidence>
<dbReference type="Gene3D" id="3.30.565.10">
    <property type="entry name" value="Histidine kinase-like ATPase, C-terminal domain"/>
    <property type="match status" value="1"/>
</dbReference>
<dbReference type="SUPFAM" id="SSF55874">
    <property type="entry name" value="ATPase domain of HSP90 chaperone/DNA topoisomerase II/histidine kinase"/>
    <property type="match status" value="1"/>
</dbReference>
<evidence type="ECO:0000256" key="7">
    <source>
        <dbReference type="ARBA" id="ARBA00022777"/>
    </source>
</evidence>
<gene>
    <name evidence="13" type="ORF">M9426_06885</name>
</gene>
<dbReference type="PANTHER" id="PTHR45436">
    <property type="entry name" value="SENSOR HISTIDINE KINASE YKOH"/>
    <property type="match status" value="1"/>
</dbReference>
<dbReference type="GO" id="GO:0016301">
    <property type="term" value="F:kinase activity"/>
    <property type="evidence" value="ECO:0007669"/>
    <property type="project" value="UniProtKB-KW"/>
</dbReference>
<keyword evidence="5" id="KW-0808">Transferase</keyword>
<dbReference type="PROSITE" id="PS50109">
    <property type="entry name" value="HIS_KIN"/>
    <property type="match status" value="1"/>
</dbReference>
<comment type="catalytic activity">
    <reaction evidence="1">
        <text>ATP + protein L-histidine = ADP + protein N-phospho-L-histidine.</text>
        <dbReference type="EC" id="2.7.13.3"/>
    </reaction>
</comment>
<keyword evidence="14" id="KW-1185">Reference proteome</keyword>
<dbReference type="InterPro" id="IPR004358">
    <property type="entry name" value="Sig_transdc_His_kin-like_C"/>
</dbReference>
<dbReference type="CDD" id="cd00082">
    <property type="entry name" value="HisKA"/>
    <property type="match status" value="1"/>
</dbReference>
<evidence type="ECO:0000256" key="8">
    <source>
        <dbReference type="ARBA" id="ARBA00022989"/>
    </source>
</evidence>
<keyword evidence="10 11" id="KW-0472">Membrane</keyword>
<proteinExistence type="predicted"/>
<dbReference type="EC" id="2.7.13.3" evidence="3"/>
<dbReference type="InterPro" id="IPR036890">
    <property type="entry name" value="HATPase_C_sf"/>
</dbReference>
<feature type="transmembrane region" description="Helical" evidence="11">
    <location>
        <begin position="12"/>
        <end position="34"/>
    </location>
</feature>
<reference evidence="13 14" key="1">
    <citation type="submission" date="2022-05" db="EMBL/GenBank/DDBJ databases">
        <title>Identification of Peptoniphilus vaginalis-like Bacteria, Peptoniphilus septimus sp. nov. from Blood Cultures in a Cervical Cancer Patient receiving Chemotherapy: Case and Implications.</title>
        <authorList>
            <person name="Zhan X.-Y."/>
        </authorList>
    </citation>
    <scope>NUCLEOTIDE SEQUENCE [LARGE SCALE GENOMIC DNA]</scope>
    <source>
        <strain evidence="13 14">SAHP1</strain>
    </source>
</reference>
<dbReference type="SMART" id="SM00387">
    <property type="entry name" value="HATPase_c"/>
    <property type="match status" value="1"/>
</dbReference>
<dbReference type="PRINTS" id="PR00344">
    <property type="entry name" value="BCTRLSENSOR"/>
</dbReference>
<evidence type="ECO:0000313" key="13">
    <source>
        <dbReference type="EMBL" id="URN40975.1"/>
    </source>
</evidence>
<dbReference type="Proteomes" id="UP001056218">
    <property type="component" value="Chromosome"/>
</dbReference>
<dbReference type="InterPro" id="IPR036097">
    <property type="entry name" value="HisK_dim/P_sf"/>
</dbReference>
<protein>
    <recommendedName>
        <fullName evidence="3">histidine kinase</fullName>
        <ecNumber evidence="3">2.7.13.3</ecNumber>
    </recommendedName>
</protein>
<evidence type="ECO:0000256" key="5">
    <source>
        <dbReference type="ARBA" id="ARBA00022679"/>
    </source>
</evidence>
<organism evidence="13 14">
    <name type="scientific">Peptoniphilus genitalis</name>
    <dbReference type="NCBI Taxonomy" id="3036303"/>
    <lineage>
        <taxon>Bacteria</taxon>
        <taxon>Bacillati</taxon>
        <taxon>Bacillota</taxon>
        <taxon>Tissierellia</taxon>
        <taxon>Tissierellales</taxon>
        <taxon>Peptoniphilaceae</taxon>
        <taxon>Peptoniphilus</taxon>
    </lineage>
</organism>
<sequence>MKRIKNVKNTIVFKLILSIILIFIVMTATSNYIIGKYQEKRIQDIGEKIVMEETNKGNKDYFIVLEDSKLKSTKEIKNFSLIVIGSTIALGSLVYYFLVSRSLKPLKELKEKVQEIDIDKVDNEKKIYMEGQSQEIEELSLAFQKSLDKIYGSYAREKALSSSIAHELNTPVAVMKSSLEIYLMKNKLEDQELKELLDNFDENIDRISKIIESLLFLNRRENAISRKFDIKDLVEEIVFDLEDLAEEKNVNLISKMGSREIYTSDILLERVLYNLGKNAIAYNKDGGLVVFDFAEDEENYFIYVRDTGLGIDEEEKEKVFDLFYRVDESRNKKTGGYGIGLNLVKNIVEKLGGQVLIRDNLNENNEIRGSIFEVRLPKSKEEIL</sequence>
<evidence type="ECO:0000256" key="10">
    <source>
        <dbReference type="ARBA" id="ARBA00023136"/>
    </source>
</evidence>
<keyword evidence="8 11" id="KW-1133">Transmembrane helix</keyword>
<dbReference type="SUPFAM" id="SSF47384">
    <property type="entry name" value="Homodimeric domain of signal transducing histidine kinase"/>
    <property type="match status" value="1"/>
</dbReference>
<dbReference type="Pfam" id="PF02518">
    <property type="entry name" value="HATPase_c"/>
    <property type="match status" value="1"/>
</dbReference>
<name>A0ABY4TLB9_9FIRM</name>
<keyword evidence="6 11" id="KW-0812">Transmembrane</keyword>
<evidence type="ECO:0000256" key="9">
    <source>
        <dbReference type="ARBA" id="ARBA00023012"/>
    </source>
</evidence>